<reference evidence="2" key="1">
    <citation type="journal article" date="2019" name="Int. J. Syst. Evol. Microbiol.">
        <title>The Global Catalogue of Microorganisms (GCM) 10K type strain sequencing project: providing services to taxonomists for standard genome sequencing and annotation.</title>
        <authorList>
            <consortium name="The Broad Institute Genomics Platform"/>
            <consortium name="The Broad Institute Genome Sequencing Center for Infectious Disease"/>
            <person name="Wu L."/>
            <person name="Ma J."/>
        </authorList>
    </citation>
    <scope>NUCLEOTIDE SEQUENCE [LARGE SCALE GENOMIC DNA]</scope>
    <source>
        <strain evidence="2">CCUG 60742</strain>
    </source>
</reference>
<dbReference type="EMBL" id="JBHTIA010000003">
    <property type="protein sequence ID" value="MFD0764514.1"/>
    <property type="molecule type" value="Genomic_DNA"/>
</dbReference>
<organism evidence="1 2">
    <name type="scientific">Mucilaginibacter lutimaris</name>
    <dbReference type="NCBI Taxonomy" id="931629"/>
    <lineage>
        <taxon>Bacteria</taxon>
        <taxon>Pseudomonadati</taxon>
        <taxon>Bacteroidota</taxon>
        <taxon>Sphingobacteriia</taxon>
        <taxon>Sphingobacteriales</taxon>
        <taxon>Sphingobacteriaceae</taxon>
        <taxon>Mucilaginibacter</taxon>
    </lineage>
</organism>
<dbReference type="InterPro" id="IPR053842">
    <property type="entry name" value="NikA-like"/>
</dbReference>
<evidence type="ECO:0000313" key="1">
    <source>
        <dbReference type="EMBL" id="MFD0764514.1"/>
    </source>
</evidence>
<sequence length="136" mass="15489">MADQKKLSGRPKLKDGRRVKKLDIRFTQEEYDLIVAMENEFGISKTELLRMRVLNDANKTVVNAAELLKLLDKTGAELGRSGNNINQLARHANTLRLKGDVPLQIIVSFEQLMGKYILNQRSLETALRKIIRLMGK</sequence>
<comment type="caution">
    <text evidence="1">The sequence shown here is derived from an EMBL/GenBank/DDBJ whole genome shotgun (WGS) entry which is preliminary data.</text>
</comment>
<dbReference type="Pfam" id="PF21983">
    <property type="entry name" value="NikA-like"/>
    <property type="match status" value="1"/>
</dbReference>
<evidence type="ECO:0000313" key="2">
    <source>
        <dbReference type="Proteomes" id="UP001597073"/>
    </source>
</evidence>
<proteinExistence type="predicted"/>
<dbReference type="RefSeq" id="WP_377140059.1">
    <property type="nucleotide sequence ID" value="NZ_JBHTIA010000003.1"/>
</dbReference>
<keyword evidence="2" id="KW-1185">Reference proteome</keyword>
<gene>
    <name evidence="1" type="primary">mobC</name>
    <name evidence="1" type="ORF">ACFQZI_06595</name>
</gene>
<dbReference type="Proteomes" id="UP001597073">
    <property type="component" value="Unassembled WGS sequence"/>
</dbReference>
<protein>
    <submittedName>
        <fullName evidence="1">Plasmid mobilization relaxosome protein MobC</fullName>
    </submittedName>
</protein>
<accession>A0ABW2ZEA6</accession>
<name>A0ABW2ZEA6_9SPHI</name>